<sequence length="122" mass="13419">MTDSFSVNGALFPQTAEDMKARMKDKYDPSKNYPTVDGVINIPADQAYALAEYIMQGKPIGERNEIPLAISGWKKQSSSGKNYISLSFKPHYKYEKNAEGAVNDAAQSVAKATDGNVVDDFF</sequence>
<dbReference type="EMBL" id="JF974299">
    <property type="protein sequence ID" value="AET72723.1"/>
    <property type="molecule type" value="Genomic_DNA"/>
</dbReference>
<dbReference type="Proteomes" id="UP000297591">
    <property type="component" value="Segment"/>
</dbReference>
<evidence type="ECO:0000313" key="1">
    <source>
        <dbReference type="EMBL" id="AET72723.1"/>
    </source>
</evidence>
<gene>
    <name evidence="1" type="ORF">SXFG_00173</name>
</gene>
<proteinExistence type="predicted"/>
<name>G8EY33_9CAUD</name>
<organism evidence="1 2">
    <name type="scientific">Synechococcus phage S-CAM8</name>
    <dbReference type="NCBI Taxonomy" id="754038"/>
    <lineage>
        <taxon>Viruses</taxon>
        <taxon>Duplodnaviria</taxon>
        <taxon>Heunggongvirae</taxon>
        <taxon>Uroviricota</taxon>
        <taxon>Caudoviricetes</taxon>
        <taxon>Pantevenvirales</taxon>
        <taxon>Kyanoviridae</taxon>
        <taxon>Neritesvirus</taxon>
        <taxon>Neritesvirus scam8</taxon>
    </lineage>
</organism>
<protein>
    <submittedName>
        <fullName evidence="1">Uncharacterized protein</fullName>
    </submittedName>
</protein>
<accession>G8EY33</accession>
<evidence type="ECO:0000313" key="2">
    <source>
        <dbReference type="Proteomes" id="UP000297591"/>
    </source>
</evidence>
<reference evidence="1 2" key="1">
    <citation type="submission" date="2010-12" db="EMBL/GenBank/DDBJ databases">
        <title>The Genome Sequence of Synechococcus phage S-CAM8 0608SB47.</title>
        <authorList>
            <consortium name="The Broad Institute Genome Sequencing Platform"/>
            <person name="Henn M.R."/>
            <person name="Martiny J."/>
            <person name="Weihe C."/>
            <person name="Levin J."/>
            <person name="Malboeuf C."/>
            <person name="Casali M."/>
            <person name="Russ C."/>
            <person name="Lennon N."/>
            <person name="Chapman S.B."/>
            <person name="Erlich R."/>
            <person name="Young S.K."/>
            <person name="Yandava C."/>
            <person name="Zeng Q."/>
            <person name="Alvarado L."/>
            <person name="Anderson S."/>
            <person name="Berlin A."/>
            <person name="Chen Z."/>
            <person name="Freedman E."/>
            <person name="Gellesch M."/>
            <person name="Goldberg J."/>
            <person name="Green L."/>
            <person name="Griggs A."/>
            <person name="Gujja S."/>
            <person name="Heilman E.R."/>
            <person name="Heiman D."/>
            <person name="Hollinger A."/>
            <person name="Howarth C."/>
            <person name="Larson L."/>
            <person name="Mehta T."/>
            <person name="Pearson M."/>
            <person name="Roberts A."/>
            <person name="Ryan E."/>
            <person name="Saif S."/>
            <person name="Shea T."/>
            <person name="Shenoy N."/>
            <person name="Sisk P."/>
            <person name="Stolte C."/>
            <person name="Sykes S."/>
            <person name="White J."/>
            <person name="Haas B."/>
            <person name="Nusbaum C."/>
            <person name="Birren B."/>
        </authorList>
    </citation>
    <scope>NUCLEOTIDE SEQUENCE [LARGE SCALE GENOMIC DNA]</scope>
    <source>
        <strain evidence="1 2">0608SB47</strain>
    </source>
</reference>